<evidence type="ECO:0000256" key="3">
    <source>
        <dbReference type="ARBA" id="ARBA00022603"/>
    </source>
</evidence>
<evidence type="ECO:0000259" key="8">
    <source>
        <dbReference type="SMART" id="SM00650"/>
    </source>
</evidence>
<dbReference type="Proteomes" id="UP000178946">
    <property type="component" value="Unassembled WGS sequence"/>
</dbReference>
<dbReference type="GO" id="GO:0003723">
    <property type="term" value="F:RNA binding"/>
    <property type="evidence" value="ECO:0007669"/>
    <property type="project" value="UniProtKB-UniRule"/>
</dbReference>
<comment type="similarity">
    <text evidence="7">Belongs to the class I-like SAM-binding methyltransferase superfamily. rRNA adenine N(6)-methyltransferase family.</text>
</comment>
<keyword evidence="6 7" id="KW-0694">RNA-binding</keyword>
<dbReference type="STRING" id="1802557.A3A20_02740"/>
<evidence type="ECO:0000256" key="1">
    <source>
        <dbReference type="ARBA" id="ARBA00022490"/>
    </source>
</evidence>
<feature type="binding site" evidence="7">
    <location>
        <position position="34"/>
    </location>
    <ligand>
        <name>S-adenosyl-L-methionine</name>
        <dbReference type="ChEBI" id="CHEBI:59789"/>
    </ligand>
</feature>
<feature type="binding site" evidence="7">
    <location>
        <position position="90"/>
    </location>
    <ligand>
        <name>S-adenosyl-L-methionine</name>
        <dbReference type="ChEBI" id="CHEBI:59789"/>
    </ligand>
</feature>
<evidence type="ECO:0000256" key="6">
    <source>
        <dbReference type="ARBA" id="ARBA00022884"/>
    </source>
</evidence>
<dbReference type="InterPro" id="IPR023165">
    <property type="entry name" value="rRNA_Ade_diMease-like_C"/>
</dbReference>
<accession>A0A1F8DS96</accession>
<evidence type="ECO:0000256" key="7">
    <source>
        <dbReference type="PROSITE-ProRule" id="PRU01026"/>
    </source>
</evidence>
<dbReference type="SMART" id="SM00650">
    <property type="entry name" value="rADc"/>
    <property type="match status" value="1"/>
</dbReference>
<evidence type="ECO:0000313" key="9">
    <source>
        <dbReference type="EMBL" id="OGM91464.1"/>
    </source>
</evidence>
<sequence>MKRLGQHFLINKEKIKKIIQSLELKNGETIIEIGPGHGELTRELLAISFKLLEEDGRGMKIIAIEKDKALTERLNKTFADHKNVETVLGDALKVIPKIIKNYKLQAKSYKLVGNIPYYITGYLLRIISELARKPKLCVFTVQKEVAERICAQPPKMNLLAASVQFWAKPEIIDFISKKYFKPAPKVDSAIIKLTIHPKPYTPNQEHYYKLIKILFKQPRKTLINNLSGGYRQMSKEKLIELIKKTGLEPNLRPQNLNLEKILGISKFLT</sequence>
<dbReference type="AlphaFoldDB" id="A0A1F8DS96"/>
<evidence type="ECO:0000256" key="2">
    <source>
        <dbReference type="ARBA" id="ARBA00022552"/>
    </source>
</evidence>
<reference evidence="9 10" key="1">
    <citation type="journal article" date="2016" name="Nat. Commun.">
        <title>Thousands of microbial genomes shed light on interconnected biogeochemical processes in an aquifer system.</title>
        <authorList>
            <person name="Anantharaman K."/>
            <person name="Brown C.T."/>
            <person name="Hug L.A."/>
            <person name="Sharon I."/>
            <person name="Castelle C.J."/>
            <person name="Probst A.J."/>
            <person name="Thomas B.C."/>
            <person name="Singh A."/>
            <person name="Wilkins M.J."/>
            <person name="Karaoz U."/>
            <person name="Brodie E.L."/>
            <person name="Williams K.H."/>
            <person name="Hubbard S.S."/>
            <person name="Banfield J.F."/>
        </authorList>
    </citation>
    <scope>NUCLEOTIDE SEQUENCE [LARGE SCALE GENOMIC DNA]</scope>
</reference>
<dbReference type="NCBIfam" id="TIGR00755">
    <property type="entry name" value="ksgA"/>
    <property type="match status" value="1"/>
</dbReference>
<feature type="binding site" evidence="7">
    <location>
        <position position="114"/>
    </location>
    <ligand>
        <name>S-adenosyl-L-methionine</name>
        <dbReference type="ChEBI" id="CHEBI:59789"/>
    </ligand>
</feature>
<organism evidence="9 10">
    <name type="scientific">Candidatus Wolfebacteria bacterium RIFCSPLOWO2_01_FULL_45_19</name>
    <dbReference type="NCBI Taxonomy" id="1802557"/>
    <lineage>
        <taxon>Bacteria</taxon>
        <taxon>Candidatus Wolfeibacteriota</taxon>
    </lineage>
</organism>
<dbReference type="PANTHER" id="PTHR11727">
    <property type="entry name" value="DIMETHYLADENOSINE TRANSFERASE"/>
    <property type="match status" value="1"/>
</dbReference>
<dbReference type="InterPro" id="IPR001737">
    <property type="entry name" value="KsgA/Erm"/>
</dbReference>
<dbReference type="GO" id="GO:0005829">
    <property type="term" value="C:cytosol"/>
    <property type="evidence" value="ECO:0007669"/>
    <property type="project" value="TreeGrafter"/>
</dbReference>
<evidence type="ECO:0000313" key="10">
    <source>
        <dbReference type="Proteomes" id="UP000178946"/>
    </source>
</evidence>
<dbReference type="EMBL" id="MGIR01000002">
    <property type="protein sequence ID" value="OGM91464.1"/>
    <property type="molecule type" value="Genomic_DNA"/>
</dbReference>
<dbReference type="PROSITE" id="PS51689">
    <property type="entry name" value="SAM_RNA_A_N6_MT"/>
    <property type="match status" value="1"/>
</dbReference>
<dbReference type="CDD" id="cd02440">
    <property type="entry name" value="AdoMet_MTases"/>
    <property type="match status" value="1"/>
</dbReference>
<dbReference type="GO" id="GO:0000179">
    <property type="term" value="F:rRNA (adenine-N6,N6-)-dimethyltransferase activity"/>
    <property type="evidence" value="ECO:0007669"/>
    <property type="project" value="UniProtKB-UniRule"/>
</dbReference>
<dbReference type="Pfam" id="PF00398">
    <property type="entry name" value="RrnaAD"/>
    <property type="match status" value="1"/>
</dbReference>
<evidence type="ECO:0000256" key="4">
    <source>
        <dbReference type="ARBA" id="ARBA00022679"/>
    </source>
</evidence>
<dbReference type="Gene3D" id="1.10.8.100">
    <property type="entry name" value="Ribosomal RNA adenine dimethylase-like, domain 2"/>
    <property type="match status" value="1"/>
</dbReference>
<name>A0A1F8DS96_9BACT</name>
<feature type="binding site" evidence="7">
    <location>
        <position position="65"/>
    </location>
    <ligand>
        <name>S-adenosyl-L-methionine</name>
        <dbReference type="ChEBI" id="CHEBI:59789"/>
    </ligand>
</feature>
<keyword evidence="2" id="KW-0698">rRNA processing</keyword>
<dbReference type="PANTHER" id="PTHR11727:SF7">
    <property type="entry name" value="DIMETHYLADENOSINE TRANSFERASE-RELATED"/>
    <property type="match status" value="1"/>
</dbReference>
<feature type="domain" description="Ribosomal RNA adenine methylase transferase N-terminal" evidence="8">
    <location>
        <begin position="14"/>
        <end position="197"/>
    </location>
</feature>
<keyword evidence="3 7" id="KW-0489">Methyltransferase</keyword>
<protein>
    <submittedName>
        <fullName evidence="9">Ribosomal RNA small subunit methyltransferase A</fullName>
    </submittedName>
</protein>
<dbReference type="InterPro" id="IPR020598">
    <property type="entry name" value="rRNA_Ade_methylase_Trfase_N"/>
</dbReference>
<dbReference type="InterPro" id="IPR029063">
    <property type="entry name" value="SAM-dependent_MTases_sf"/>
</dbReference>
<dbReference type="InterPro" id="IPR011530">
    <property type="entry name" value="rRNA_adenine_dimethylase"/>
</dbReference>
<gene>
    <name evidence="9" type="ORF">A3A20_02740</name>
</gene>
<proteinExistence type="inferred from homology"/>
<keyword evidence="5 7" id="KW-0949">S-adenosyl-L-methionine</keyword>
<dbReference type="SUPFAM" id="SSF53335">
    <property type="entry name" value="S-adenosyl-L-methionine-dependent methyltransferases"/>
    <property type="match status" value="1"/>
</dbReference>
<keyword evidence="4 7" id="KW-0808">Transferase</keyword>
<dbReference type="Gene3D" id="3.40.50.150">
    <property type="entry name" value="Vaccinia Virus protein VP39"/>
    <property type="match status" value="1"/>
</dbReference>
<evidence type="ECO:0000256" key="5">
    <source>
        <dbReference type="ARBA" id="ARBA00022691"/>
    </source>
</evidence>
<feature type="binding site" evidence="7">
    <location>
        <position position="7"/>
    </location>
    <ligand>
        <name>S-adenosyl-L-methionine</name>
        <dbReference type="ChEBI" id="CHEBI:59789"/>
    </ligand>
</feature>
<keyword evidence="1" id="KW-0963">Cytoplasm</keyword>
<comment type="caution">
    <text evidence="9">The sequence shown here is derived from an EMBL/GenBank/DDBJ whole genome shotgun (WGS) entry which is preliminary data.</text>
</comment>
<feature type="binding site" evidence="7">
    <location>
        <position position="9"/>
    </location>
    <ligand>
        <name>S-adenosyl-L-methionine</name>
        <dbReference type="ChEBI" id="CHEBI:59789"/>
    </ligand>
</feature>